<sequence>MKGGEKGRFTGPTVGAVDKGVIRASLDGLRRPSIDRQIPRGIEHILVLRERISPHFPARTVPSSLIHRREIPQRAGRERET</sequence>
<dbReference type="EMBL" id="MU167467">
    <property type="protein sequence ID" value="KAG0140186.1"/>
    <property type="molecule type" value="Genomic_DNA"/>
</dbReference>
<accession>A0A9P6N648</accession>
<name>A0A9P6N648_9BASI</name>
<evidence type="ECO:0000313" key="1">
    <source>
        <dbReference type="EMBL" id="KAG0140186.1"/>
    </source>
</evidence>
<organism evidence="1 2">
    <name type="scientific">Cronartium quercuum f. sp. fusiforme G11</name>
    <dbReference type="NCBI Taxonomy" id="708437"/>
    <lineage>
        <taxon>Eukaryota</taxon>
        <taxon>Fungi</taxon>
        <taxon>Dikarya</taxon>
        <taxon>Basidiomycota</taxon>
        <taxon>Pucciniomycotina</taxon>
        <taxon>Pucciniomycetes</taxon>
        <taxon>Pucciniales</taxon>
        <taxon>Coleosporiaceae</taxon>
        <taxon>Cronartium</taxon>
    </lineage>
</organism>
<evidence type="ECO:0000313" key="2">
    <source>
        <dbReference type="Proteomes" id="UP000886653"/>
    </source>
</evidence>
<dbReference type="AlphaFoldDB" id="A0A9P6N648"/>
<reference evidence="1" key="1">
    <citation type="submission" date="2013-11" db="EMBL/GenBank/DDBJ databases">
        <title>Genome sequence of the fusiform rust pathogen reveals effectors for host alternation and coevolution with pine.</title>
        <authorList>
            <consortium name="DOE Joint Genome Institute"/>
            <person name="Smith K."/>
            <person name="Pendleton A."/>
            <person name="Kubisiak T."/>
            <person name="Anderson C."/>
            <person name="Salamov A."/>
            <person name="Aerts A."/>
            <person name="Riley R."/>
            <person name="Clum A."/>
            <person name="Lindquist E."/>
            <person name="Ence D."/>
            <person name="Campbell M."/>
            <person name="Kronenberg Z."/>
            <person name="Feau N."/>
            <person name="Dhillon B."/>
            <person name="Hamelin R."/>
            <person name="Burleigh J."/>
            <person name="Smith J."/>
            <person name="Yandell M."/>
            <person name="Nelson C."/>
            <person name="Grigoriev I."/>
            <person name="Davis J."/>
        </authorList>
    </citation>
    <scope>NUCLEOTIDE SEQUENCE</scope>
    <source>
        <strain evidence="1">G11</strain>
    </source>
</reference>
<dbReference type="Proteomes" id="UP000886653">
    <property type="component" value="Unassembled WGS sequence"/>
</dbReference>
<keyword evidence="2" id="KW-1185">Reference proteome</keyword>
<protein>
    <submittedName>
        <fullName evidence="1">Uncharacterized protein</fullName>
    </submittedName>
</protein>
<comment type="caution">
    <text evidence="1">The sequence shown here is derived from an EMBL/GenBank/DDBJ whole genome shotgun (WGS) entry which is preliminary data.</text>
</comment>
<gene>
    <name evidence="1" type="ORF">CROQUDRAFT_100462</name>
</gene>
<proteinExistence type="predicted"/>